<dbReference type="Gene3D" id="3.40.50.2020">
    <property type="match status" value="1"/>
</dbReference>
<name>A0A6I2GMB5_9LACT</name>
<dbReference type="Pfam" id="PF09182">
    <property type="entry name" value="PuR_N"/>
    <property type="match status" value="1"/>
</dbReference>
<dbReference type="PANTHER" id="PTHR43864:SF2">
    <property type="entry name" value="PUR OPERON REPRESSOR"/>
    <property type="match status" value="1"/>
</dbReference>
<evidence type="ECO:0000313" key="8">
    <source>
        <dbReference type="EMBL" id="MRI85638.1"/>
    </source>
</evidence>
<dbReference type="InterPro" id="IPR010078">
    <property type="entry name" value="PurR_Bsub"/>
</dbReference>
<dbReference type="Pfam" id="PF00156">
    <property type="entry name" value="Pribosyltran"/>
    <property type="match status" value="1"/>
</dbReference>
<dbReference type="RefSeq" id="WP_153863577.1">
    <property type="nucleotide sequence ID" value="NZ_WJQS01000005.1"/>
</dbReference>
<sequence length="279" mass="31312">MSESPMKIKRNHRMLYISNYLTDRPNQLISLSYFVQYFDCAKSSISEDIDFIREVFAYNKIGQISTVAGVAGGVIFYPQVSPAETQKLLTGIENKLKTGKRIMPGNYIYLADILQEAETLNLIARHIAEHYQEADIDAVMTIETKGIGLTVAVARYLNVPHVIVRRDSTDTEGSTISVNYISGSHQTVKKMELTKSSLPTGSKVLIIDDFLRNGGTINGLISLLEEFECEPAGVCVFAENTHKERVPIENYVSFLKIEIVYNKEAGHFELQMLPGNFFE</sequence>
<dbReference type="SUPFAM" id="SSF53271">
    <property type="entry name" value="PRTase-like"/>
    <property type="match status" value="1"/>
</dbReference>
<gene>
    <name evidence="8" type="primary">purR</name>
    <name evidence="8" type="ORF">GIY09_07055</name>
</gene>
<evidence type="ECO:0000313" key="9">
    <source>
        <dbReference type="Proteomes" id="UP000430975"/>
    </source>
</evidence>
<dbReference type="InterPro" id="IPR036390">
    <property type="entry name" value="WH_DNA-bd_sf"/>
</dbReference>
<keyword evidence="3" id="KW-0238">DNA-binding</keyword>
<proteinExistence type="inferred from homology"/>
<evidence type="ECO:0000256" key="4">
    <source>
        <dbReference type="ARBA" id="ARBA00023163"/>
    </source>
</evidence>
<protein>
    <submittedName>
        <fullName evidence="8">Pur operon repressor</fullName>
    </submittedName>
</protein>
<dbReference type="InterPro" id="IPR000836">
    <property type="entry name" value="PRTase_dom"/>
</dbReference>
<dbReference type="GO" id="GO:0045892">
    <property type="term" value="P:negative regulation of DNA-templated transcription"/>
    <property type="evidence" value="ECO:0007669"/>
    <property type="project" value="InterPro"/>
</dbReference>
<dbReference type="EMBL" id="WJQS01000005">
    <property type="protein sequence ID" value="MRI85638.1"/>
    <property type="molecule type" value="Genomic_DNA"/>
</dbReference>
<dbReference type="AlphaFoldDB" id="A0A6I2GMB5"/>
<dbReference type="Gene3D" id="1.10.10.10">
    <property type="entry name" value="Winged helix-like DNA-binding domain superfamily/Winged helix DNA-binding domain"/>
    <property type="match status" value="1"/>
</dbReference>
<dbReference type="InterPro" id="IPR050118">
    <property type="entry name" value="Pur/Pyrimidine_PRTase"/>
</dbReference>
<reference evidence="8 9" key="1">
    <citation type="submission" date="2019-11" db="EMBL/GenBank/DDBJ databases">
        <title>Characterisation of Fundicoccus ignavus gen. nov. sp. nov., a novel genus of the family Aerococcaceae isolated from bulk tank milk.</title>
        <authorList>
            <person name="Siebert A."/>
            <person name="Huptas C."/>
            <person name="Wenning M."/>
            <person name="Scherer S."/>
            <person name="Doll E.V."/>
        </authorList>
    </citation>
    <scope>NUCLEOTIDE SEQUENCE [LARGE SCALE GENOMIC DNA]</scope>
    <source>
        <strain evidence="8 9">WS4759</strain>
    </source>
</reference>
<dbReference type="GO" id="GO:0003677">
    <property type="term" value="F:DNA binding"/>
    <property type="evidence" value="ECO:0007669"/>
    <property type="project" value="UniProtKB-KW"/>
</dbReference>
<dbReference type="SUPFAM" id="SSF46785">
    <property type="entry name" value="Winged helix' DNA-binding domain"/>
    <property type="match status" value="1"/>
</dbReference>
<feature type="domain" description="Phosphoribosyltransferase" evidence="6">
    <location>
        <begin position="113"/>
        <end position="260"/>
    </location>
</feature>
<comment type="similarity">
    <text evidence="5">Belongs to the purine/pyrimidine phosphoribosyltransferase family. PurR subfamily.</text>
</comment>
<keyword evidence="2" id="KW-0805">Transcription regulation</keyword>
<keyword evidence="4" id="KW-0804">Transcription</keyword>
<feature type="domain" description="Bacterial purine repressor N-terminal" evidence="7">
    <location>
        <begin position="9"/>
        <end position="78"/>
    </location>
</feature>
<accession>A0A6I2GMB5</accession>
<evidence type="ECO:0000259" key="7">
    <source>
        <dbReference type="Pfam" id="PF09182"/>
    </source>
</evidence>
<evidence type="ECO:0000256" key="5">
    <source>
        <dbReference type="ARBA" id="ARBA00049656"/>
    </source>
</evidence>
<dbReference type="InterPro" id="IPR029057">
    <property type="entry name" value="PRTase-like"/>
</dbReference>
<organism evidence="8 9">
    <name type="scientific">Fundicoccus ignavus</name>
    <dbReference type="NCBI Taxonomy" id="2664442"/>
    <lineage>
        <taxon>Bacteria</taxon>
        <taxon>Bacillati</taxon>
        <taxon>Bacillota</taxon>
        <taxon>Bacilli</taxon>
        <taxon>Lactobacillales</taxon>
        <taxon>Aerococcaceae</taxon>
        <taxon>Fundicoccus</taxon>
    </lineage>
</organism>
<dbReference type="GO" id="GO:0045982">
    <property type="term" value="P:negative regulation of purine nucleobase metabolic process"/>
    <property type="evidence" value="ECO:0007669"/>
    <property type="project" value="InterPro"/>
</dbReference>
<keyword evidence="9" id="KW-1185">Reference proteome</keyword>
<dbReference type="Proteomes" id="UP000430975">
    <property type="component" value="Unassembled WGS sequence"/>
</dbReference>
<evidence type="ECO:0000256" key="1">
    <source>
        <dbReference type="ARBA" id="ARBA00011738"/>
    </source>
</evidence>
<dbReference type="PANTHER" id="PTHR43864">
    <property type="entry name" value="HYPOXANTHINE/GUANINE PHOSPHORIBOSYLTRANSFERASE"/>
    <property type="match status" value="1"/>
</dbReference>
<dbReference type="NCBIfam" id="TIGR01743">
    <property type="entry name" value="purR_Bsub"/>
    <property type="match status" value="1"/>
</dbReference>
<comment type="caution">
    <text evidence="8">The sequence shown here is derived from an EMBL/GenBank/DDBJ whole genome shotgun (WGS) entry which is preliminary data.</text>
</comment>
<comment type="subunit">
    <text evidence="1">Homodimer.</text>
</comment>
<dbReference type="InterPro" id="IPR015265">
    <property type="entry name" value="PuR_N"/>
</dbReference>
<dbReference type="InterPro" id="IPR036388">
    <property type="entry name" value="WH-like_DNA-bd_sf"/>
</dbReference>
<evidence type="ECO:0000256" key="3">
    <source>
        <dbReference type="ARBA" id="ARBA00023125"/>
    </source>
</evidence>
<evidence type="ECO:0000256" key="2">
    <source>
        <dbReference type="ARBA" id="ARBA00023015"/>
    </source>
</evidence>
<dbReference type="CDD" id="cd06223">
    <property type="entry name" value="PRTases_typeI"/>
    <property type="match status" value="1"/>
</dbReference>
<evidence type="ECO:0000259" key="6">
    <source>
        <dbReference type="Pfam" id="PF00156"/>
    </source>
</evidence>